<dbReference type="Proteomes" id="UP000823910">
    <property type="component" value="Unassembled WGS sequence"/>
</dbReference>
<feature type="transmembrane region" description="Helical" evidence="2">
    <location>
        <begin position="102"/>
        <end position="123"/>
    </location>
</feature>
<feature type="compositionally biased region" description="Polar residues" evidence="1">
    <location>
        <begin position="398"/>
        <end position="413"/>
    </location>
</feature>
<feature type="transmembrane region" description="Helical" evidence="2">
    <location>
        <begin position="143"/>
        <end position="162"/>
    </location>
</feature>
<feature type="transmembrane region" description="Helical" evidence="2">
    <location>
        <begin position="230"/>
        <end position="250"/>
    </location>
</feature>
<evidence type="ECO:0000313" key="4">
    <source>
        <dbReference type="Proteomes" id="UP000823910"/>
    </source>
</evidence>
<dbReference type="NCBIfam" id="NF045889">
    <property type="entry name" value="ICE_Mbov_0396_TM"/>
    <property type="match status" value="1"/>
</dbReference>
<feature type="region of interest" description="Disordered" evidence="1">
    <location>
        <begin position="380"/>
        <end position="413"/>
    </location>
</feature>
<keyword evidence="2" id="KW-0812">Transmembrane</keyword>
<name>A0A9D2SIT4_9FIRM</name>
<accession>A0A9D2SIT4</accession>
<reference evidence="3" key="2">
    <citation type="submission" date="2021-04" db="EMBL/GenBank/DDBJ databases">
        <authorList>
            <person name="Gilroy R."/>
        </authorList>
    </citation>
    <scope>NUCLEOTIDE SEQUENCE</scope>
    <source>
        <strain evidence="3">CHK180-15479</strain>
    </source>
</reference>
<feature type="transmembrane region" description="Helical" evidence="2">
    <location>
        <begin position="50"/>
        <end position="72"/>
    </location>
</feature>
<feature type="transmembrane region" description="Helical" evidence="2">
    <location>
        <begin position="320"/>
        <end position="341"/>
    </location>
</feature>
<feature type="transmembrane region" description="Helical" evidence="2">
    <location>
        <begin position="256"/>
        <end position="274"/>
    </location>
</feature>
<keyword evidence="2" id="KW-0472">Membrane</keyword>
<evidence type="ECO:0000313" key="3">
    <source>
        <dbReference type="EMBL" id="HJC06774.1"/>
    </source>
</evidence>
<dbReference type="NCBIfam" id="NF045848">
    <property type="entry name" value="MMCAP2_0566_fam"/>
    <property type="match status" value="1"/>
</dbReference>
<dbReference type="EMBL" id="DWWT01000059">
    <property type="protein sequence ID" value="HJC06774.1"/>
    <property type="molecule type" value="Genomic_DNA"/>
</dbReference>
<dbReference type="AlphaFoldDB" id="A0A9D2SIT4"/>
<sequence>MEFVGLSFTSLLQDILGAVFDSVLAPVIRDVANVLINATGALINEILSNFLLQIWVIFLKLIYFLECIFNVFSGISPVHVQNLSENITLLEYFFRIEPVQKAFLVITAVAVVLSFLTTLIAVMRSMSDMTFENKSPISSVLRQAAKAAVSFMLIPITCLFMLQMVTQITVVINSSMVDQSASTSMSDVLFISAAGQGAKSDSIREEYSAGQKYEDVEAVKEDFNIEQFDYILAYASSILVAILMLCSILQFIQRIIMILLLYMVSPFFVAYMPLDDGGKFREWREMFVAQMVSAFGPIIAMKLYFLLVPTLVSGQIDYNVNTYTEMCINLFIVIGGAFAVYKSRLLLVSVMNPMAAGSMAESGIIGSFISGKVMGGIQSKLAGGGSSQPQQPRRAGKSGSSQYQTKSQAYTGK</sequence>
<organism evidence="3 4">
    <name type="scientific">Candidatus Enterocloster excrementipullorum</name>
    <dbReference type="NCBI Taxonomy" id="2838559"/>
    <lineage>
        <taxon>Bacteria</taxon>
        <taxon>Bacillati</taxon>
        <taxon>Bacillota</taxon>
        <taxon>Clostridia</taxon>
        <taxon>Lachnospirales</taxon>
        <taxon>Lachnospiraceae</taxon>
        <taxon>Enterocloster</taxon>
    </lineage>
</organism>
<evidence type="ECO:0000256" key="2">
    <source>
        <dbReference type="SAM" id="Phobius"/>
    </source>
</evidence>
<keyword evidence="2" id="KW-1133">Transmembrane helix</keyword>
<comment type="caution">
    <text evidence="3">The sequence shown here is derived from an EMBL/GenBank/DDBJ whole genome shotgun (WGS) entry which is preliminary data.</text>
</comment>
<reference evidence="3" key="1">
    <citation type="journal article" date="2021" name="PeerJ">
        <title>Extensive microbial diversity within the chicken gut microbiome revealed by metagenomics and culture.</title>
        <authorList>
            <person name="Gilroy R."/>
            <person name="Ravi A."/>
            <person name="Getino M."/>
            <person name="Pursley I."/>
            <person name="Horton D.L."/>
            <person name="Alikhan N.F."/>
            <person name="Baker D."/>
            <person name="Gharbi K."/>
            <person name="Hall N."/>
            <person name="Watson M."/>
            <person name="Adriaenssens E.M."/>
            <person name="Foster-Nyarko E."/>
            <person name="Jarju S."/>
            <person name="Secka A."/>
            <person name="Antonio M."/>
            <person name="Oren A."/>
            <person name="Chaudhuri R.R."/>
            <person name="La Ragione R."/>
            <person name="Hildebrand F."/>
            <person name="Pallen M.J."/>
        </authorList>
    </citation>
    <scope>NUCLEOTIDE SEQUENCE</scope>
    <source>
        <strain evidence="3">CHK180-15479</strain>
    </source>
</reference>
<evidence type="ECO:0000256" key="1">
    <source>
        <dbReference type="SAM" id="MobiDB-lite"/>
    </source>
</evidence>
<gene>
    <name evidence="3" type="ORF">H9704_11585</name>
</gene>
<proteinExistence type="predicted"/>
<protein>
    <submittedName>
        <fullName evidence="3">Uncharacterized protein</fullName>
    </submittedName>
</protein>
<feature type="transmembrane region" description="Helical" evidence="2">
    <location>
        <begin position="286"/>
        <end position="308"/>
    </location>
</feature>